<keyword evidence="3" id="KW-1185">Reference proteome</keyword>
<dbReference type="Proteomes" id="UP000250140">
    <property type="component" value="Unassembled WGS sequence"/>
</dbReference>
<sequence length="121" mass="13455">MHDHTFSLPSSMQMQRDATQCFGAFHPFITSNAPSFPFTCSPFNLSTPTSAPAPTPLPLPHPNAFCFAHDTRKTAPILQHRCKNAHKKKIRRTKCVPFLPKPKKTPNSKLRCPPAPPVKLA</sequence>
<evidence type="ECO:0000313" key="2">
    <source>
        <dbReference type="EMBL" id="OCL11452.1"/>
    </source>
</evidence>
<dbReference type="AlphaFoldDB" id="A0A8E2F6G8"/>
<organism evidence="2 3">
    <name type="scientific">Glonium stellatum</name>
    <dbReference type="NCBI Taxonomy" id="574774"/>
    <lineage>
        <taxon>Eukaryota</taxon>
        <taxon>Fungi</taxon>
        <taxon>Dikarya</taxon>
        <taxon>Ascomycota</taxon>
        <taxon>Pezizomycotina</taxon>
        <taxon>Dothideomycetes</taxon>
        <taxon>Pleosporomycetidae</taxon>
        <taxon>Gloniales</taxon>
        <taxon>Gloniaceae</taxon>
        <taxon>Glonium</taxon>
    </lineage>
</organism>
<proteinExistence type="predicted"/>
<feature type="region of interest" description="Disordered" evidence="1">
    <location>
        <begin position="97"/>
        <end position="121"/>
    </location>
</feature>
<reference evidence="2 3" key="1">
    <citation type="journal article" date="2016" name="Nat. Commun.">
        <title>Ectomycorrhizal ecology is imprinted in the genome of the dominant symbiotic fungus Cenococcum geophilum.</title>
        <authorList>
            <consortium name="DOE Joint Genome Institute"/>
            <person name="Peter M."/>
            <person name="Kohler A."/>
            <person name="Ohm R.A."/>
            <person name="Kuo A."/>
            <person name="Krutzmann J."/>
            <person name="Morin E."/>
            <person name="Arend M."/>
            <person name="Barry K.W."/>
            <person name="Binder M."/>
            <person name="Choi C."/>
            <person name="Clum A."/>
            <person name="Copeland A."/>
            <person name="Grisel N."/>
            <person name="Haridas S."/>
            <person name="Kipfer T."/>
            <person name="LaButti K."/>
            <person name="Lindquist E."/>
            <person name="Lipzen A."/>
            <person name="Maire R."/>
            <person name="Meier B."/>
            <person name="Mihaltcheva S."/>
            <person name="Molinier V."/>
            <person name="Murat C."/>
            <person name="Poggeler S."/>
            <person name="Quandt C.A."/>
            <person name="Sperisen C."/>
            <person name="Tritt A."/>
            <person name="Tisserant E."/>
            <person name="Crous P.W."/>
            <person name="Henrissat B."/>
            <person name="Nehls U."/>
            <person name="Egli S."/>
            <person name="Spatafora J.W."/>
            <person name="Grigoriev I.V."/>
            <person name="Martin F.M."/>
        </authorList>
    </citation>
    <scope>NUCLEOTIDE SEQUENCE [LARGE SCALE GENOMIC DNA]</scope>
    <source>
        <strain evidence="2 3">CBS 207.34</strain>
    </source>
</reference>
<protein>
    <submittedName>
        <fullName evidence="2">Uncharacterized protein</fullName>
    </submittedName>
</protein>
<evidence type="ECO:0000256" key="1">
    <source>
        <dbReference type="SAM" id="MobiDB-lite"/>
    </source>
</evidence>
<name>A0A8E2F6G8_9PEZI</name>
<evidence type="ECO:0000313" key="3">
    <source>
        <dbReference type="Proteomes" id="UP000250140"/>
    </source>
</evidence>
<accession>A0A8E2F6G8</accession>
<dbReference type="EMBL" id="KV749041">
    <property type="protein sequence ID" value="OCL11452.1"/>
    <property type="molecule type" value="Genomic_DNA"/>
</dbReference>
<gene>
    <name evidence="2" type="ORF">AOQ84DRAFT_188699</name>
</gene>